<organism evidence="1 2">
    <name type="scientific">Desulfopila aestuarii DSM 18488</name>
    <dbReference type="NCBI Taxonomy" id="1121416"/>
    <lineage>
        <taxon>Bacteria</taxon>
        <taxon>Pseudomonadati</taxon>
        <taxon>Thermodesulfobacteriota</taxon>
        <taxon>Desulfobulbia</taxon>
        <taxon>Desulfobulbales</taxon>
        <taxon>Desulfocapsaceae</taxon>
        <taxon>Desulfopila</taxon>
    </lineage>
</organism>
<keyword evidence="2" id="KW-1185">Reference proteome</keyword>
<evidence type="ECO:0000313" key="1">
    <source>
        <dbReference type="EMBL" id="SHO45957.1"/>
    </source>
</evidence>
<accession>A0A1M7Y230</accession>
<dbReference type="STRING" id="1121416.SAMN02745220_01274"/>
<evidence type="ECO:0000313" key="2">
    <source>
        <dbReference type="Proteomes" id="UP000184603"/>
    </source>
</evidence>
<name>A0A1M7Y230_9BACT</name>
<dbReference type="RefSeq" id="WP_073612606.1">
    <property type="nucleotide sequence ID" value="NZ_FRFE01000004.1"/>
</dbReference>
<gene>
    <name evidence="1" type="ORF">SAMN02745220_01274</name>
</gene>
<sequence length="61" mass="7177">MTKQHVTELPGDKMRKAIDAFCELKRQWPEKTTGDLLDTVTRKFDLSPLECEFLQRHLNNC</sequence>
<dbReference type="Proteomes" id="UP000184603">
    <property type="component" value="Unassembled WGS sequence"/>
</dbReference>
<reference evidence="1 2" key="1">
    <citation type="submission" date="2016-12" db="EMBL/GenBank/DDBJ databases">
        <authorList>
            <person name="Song W.-J."/>
            <person name="Kurnit D.M."/>
        </authorList>
    </citation>
    <scope>NUCLEOTIDE SEQUENCE [LARGE SCALE GENOMIC DNA]</scope>
    <source>
        <strain evidence="1 2">DSM 18488</strain>
    </source>
</reference>
<dbReference type="OrthoDB" id="5422828at2"/>
<proteinExistence type="predicted"/>
<dbReference type="EMBL" id="FRFE01000004">
    <property type="protein sequence ID" value="SHO45957.1"/>
    <property type="molecule type" value="Genomic_DNA"/>
</dbReference>
<protein>
    <submittedName>
        <fullName evidence="1">Uncharacterized protein</fullName>
    </submittedName>
</protein>
<dbReference type="AlphaFoldDB" id="A0A1M7Y230"/>